<dbReference type="Proteomes" id="UP000182983">
    <property type="component" value="Unassembled WGS sequence"/>
</dbReference>
<organism evidence="1 2">
    <name type="scientific">Magnetospirillum fulvum</name>
    <name type="common">Rhodospirillum fulvum</name>
    <dbReference type="NCBI Taxonomy" id="1082"/>
    <lineage>
        <taxon>Bacteria</taxon>
        <taxon>Pseudomonadati</taxon>
        <taxon>Pseudomonadota</taxon>
        <taxon>Alphaproteobacteria</taxon>
        <taxon>Rhodospirillales</taxon>
        <taxon>Rhodospirillaceae</taxon>
        <taxon>Magnetospirillum</taxon>
    </lineage>
</organism>
<evidence type="ECO:0000313" key="2">
    <source>
        <dbReference type="Proteomes" id="UP000182983"/>
    </source>
</evidence>
<reference evidence="2" key="1">
    <citation type="submission" date="2016-10" db="EMBL/GenBank/DDBJ databases">
        <authorList>
            <person name="Varghese N."/>
            <person name="Submissions S."/>
        </authorList>
    </citation>
    <scope>NUCLEOTIDE SEQUENCE [LARGE SCALE GENOMIC DNA]</scope>
    <source>
        <strain evidence="2">DSM 13234</strain>
    </source>
</reference>
<evidence type="ECO:0000313" key="1">
    <source>
        <dbReference type="EMBL" id="SEH31023.1"/>
    </source>
</evidence>
<gene>
    <name evidence="1" type="ORF">SAMN04244559_01045</name>
</gene>
<dbReference type="AlphaFoldDB" id="A0A1H6HAM9"/>
<sequence length="77" mass="9320">MPFSFEIGSNIGKMRRRRIVEWQYIKPRRECLNLISVFDWFCRFLRAVQEFGKRYRRDAERRRLHVKALSEAGGAIT</sequence>
<protein>
    <submittedName>
        <fullName evidence="1">Uncharacterized protein</fullName>
    </submittedName>
</protein>
<proteinExistence type="predicted"/>
<keyword evidence="2" id="KW-1185">Reference proteome</keyword>
<accession>A0A1H6HAM9</accession>
<dbReference type="EMBL" id="FNWO01000003">
    <property type="protein sequence ID" value="SEH31023.1"/>
    <property type="molecule type" value="Genomic_DNA"/>
</dbReference>
<name>A0A1H6HAM9_MAGFU</name>